<feature type="transmembrane region" description="Helical" evidence="1">
    <location>
        <begin position="6"/>
        <end position="23"/>
    </location>
</feature>
<protein>
    <submittedName>
        <fullName evidence="3">RIC3 domain-containing protein</fullName>
    </submittedName>
</protein>
<evidence type="ECO:0000256" key="1">
    <source>
        <dbReference type="SAM" id="Phobius"/>
    </source>
</evidence>
<keyword evidence="1" id="KW-0472">Membrane</keyword>
<keyword evidence="2" id="KW-1185">Reference proteome</keyword>
<keyword evidence="1" id="KW-0812">Transmembrane</keyword>
<sequence>MKIWISVLIVTIYFVGLLYPFAFKPGGSMRARNKIDRPKREVLRYIPQEDYEDGEEPVTH</sequence>
<accession>A0A0N4Z4W4</accession>
<dbReference type="WBParaSite" id="PTRK_0000203050.1">
    <property type="protein sequence ID" value="PTRK_0000203050.1"/>
    <property type="gene ID" value="PTRK_0000203050"/>
</dbReference>
<keyword evidence="1" id="KW-1133">Transmembrane helix</keyword>
<organism evidence="2 3">
    <name type="scientific">Parastrongyloides trichosuri</name>
    <name type="common">Possum-specific nematode worm</name>
    <dbReference type="NCBI Taxonomy" id="131310"/>
    <lineage>
        <taxon>Eukaryota</taxon>
        <taxon>Metazoa</taxon>
        <taxon>Ecdysozoa</taxon>
        <taxon>Nematoda</taxon>
        <taxon>Chromadorea</taxon>
        <taxon>Rhabditida</taxon>
        <taxon>Tylenchina</taxon>
        <taxon>Panagrolaimomorpha</taxon>
        <taxon>Strongyloidoidea</taxon>
        <taxon>Strongyloididae</taxon>
        <taxon>Parastrongyloides</taxon>
    </lineage>
</organism>
<dbReference type="AlphaFoldDB" id="A0A0N4Z4W4"/>
<name>A0A0N4Z4W4_PARTI</name>
<reference evidence="3" key="1">
    <citation type="submission" date="2017-02" db="UniProtKB">
        <authorList>
            <consortium name="WormBaseParasite"/>
        </authorList>
    </citation>
    <scope>IDENTIFICATION</scope>
</reference>
<proteinExistence type="predicted"/>
<evidence type="ECO:0000313" key="3">
    <source>
        <dbReference type="WBParaSite" id="PTRK_0000203050.1"/>
    </source>
</evidence>
<evidence type="ECO:0000313" key="2">
    <source>
        <dbReference type="Proteomes" id="UP000038045"/>
    </source>
</evidence>
<dbReference type="Proteomes" id="UP000038045">
    <property type="component" value="Unplaced"/>
</dbReference>